<evidence type="ECO:0000313" key="2">
    <source>
        <dbReference type="Proteomes" id="UP001163321"/>
    </source>
</evidence>
<proteinExistence type="predicted"/>
<evidence type="ECO:0000313" key="1">
    <source>
        <dbReference type="EMBL" id="KAI9918774.1"/>
    </source>
</evidence>
<reference evidence="1 2" key="1">
    <citation type="journal article" date="2022" name="bioRxiv">
        <title>The genome of the oomycete Peronosclerospora sorghi, a cosmopolitan pathogen of maize and sorghum, is inflated with dispersed pseudogenes.</title>
        <authorList>
            <person name="Fletcher K."/>
            <person name="Martin F."/>
            <person name="Isakeit T."/>
            <person name="Cavanaugh K."/>
            <person name="Magill C."/>
            <person name="Michelmore R."/>
        </authorList>
    </citation>
    <scope>NUCLEOTIDE SEQUENCE [LARGE SCALE GENOMIC DNA]</scope>
    <source>
        <strain evidence="1">P6</strain>
    </source>
</reference>
<dbReference type="Proteomes" id="UP001163321">
    <property type="component" value="Chromosome 12"/>
</dbReference>
<dbReference type="EMBL" id="CM047591">
    <property type="protein sequence ID" value="KAI9918774.1"/>
    <property type="molecule type" value="Genomic_DNA"/>
</dbReference>
<gene>
    <name evidence="1" type="ORF">PsorP6_011353</name>
</gene>
<keyword evidence="2" id="KW-1185">Reference proteome</keyword>
<sequence length="110" mass="12268">MWCFHTFPGPSRQPNHPWFALPKVCFSANTPKKPTQAFMTLTKPTFLSSFLTTGSLGLRRGGGGVTLATRAPWAPHEILMAKRSKEKARSSESEACGFFRLVQVVEKRVM</sequence>
<comment type="caution">
    <text evidence="1">The sequence shown here is derived from an EMBL/GenBank/DDBJ whole genome shotgun (WGS) entry which is preliminary data.</text>
</comment>
<protein>
    <submittedName>
        <fullName evidence="1">Uncharacterized protein</fullName>
    </submittedName>
</protein>
<name>A0ACC0WIV6_9STRA</name>
<accession>A0ACC0WIV6</accession>
<organism evidence="1 2">
    <name type="scientific">Peronosclerospora sorghi</name>
    <dbReference type="NCBI Taxonomy" id="230839"/>
    <lineage>
        <taxon>Eukaryota</taxon>
        <taxon>Sar</taxon>
        <taxon>Stramenopiles</taxon>
        <taxon>Oomycota</taxon>
        <taxon>Peronosporomycetes</taxon>
        <taxon>Peronosporales</taxon>
        <taxon>Peronosporaceae</taxon>
        <taxon>Peronosclerospora</taxon>
    </lineage>
</organism>